<protein>
    <submittedName>
        <fullName evidence="6">Sporulation protein YtaF</fullName>
    </submittedName>
</protein>
<keyword evidence="1" id="KW-1003">Cell membrane</keyword>
<dbReference type="RefSeq" id="WP_013777905.1">
    <property type="nucleotide sequence ID" value="NC_015519.1"/>
</dbReference>
<keyword evidence="7" id="KW-1185">Reference proteome</keyword>
<name>F4LX04_TEPAE</name>
<evidence type="ECO:0000313" key="6">
    <source>
        <dbReference type="EMBL" id="CCP25582.1"/>
    </source>
</evidence>
<evidence type="ECO:0000256" key="1">
    <source>
        <dbReference type="ARBA" id="ARBA00022475"/>
    </source>
</evidence>
<dbReference type="InterPro" id="IPR003810">
    <property type="entry name" value="Mntp/YtaF"/>
</dbReference>
<dbReference type="EMBL" id="HF563609">
    <property type="protein sequence ID" value="CCP25582.1"/>
    <property type="molecule type" value="Genomic_DNA"/>
</dbReference>
<dbReference type="OrthoDB" id="1679205at2"/>
<accession>F4LX04</accession>
<keyword evidence="2 5" id="KW-0812">Transmembrane</keyword>
<dbReference type="PANTHER" id="PTHR35529">
    <property type="entry name" value="MANGANESE EFFLUX PUMP MNTP-RELATED"/>
    <property type="match status" value="1"/>
</dbReference>
<proteinExistence type="predicted"/>
<dbReference type="InterPro" id="IPR014205">
    <property type="entry name" value="Spore_YtaF"/>
</dbReference>
<feature type="transmembrane region" description="Helical" evidence="5">
    <location>
        <begin position="68"/>
        <end position="87"/>
    </location>
</feature>
<dbReference type="STRING" id="1209989.TepRe1_0799"/>
<evidence type="ECO:0000256" key="4">
    <source>
        <dbReference type="ARBA" id="ARBA00023136"/>
    </source>
</evidence>
<dbReference type="AlphaFoldDB" id="F4LX04"/>
<keyword evidence="3 5" id="KW-1133">Transmembrane helix</keyword>
<accession>L0S1A8</accession>
<evidence type="ECO:0000313" key="7">
    <source>
        <dbReference type="Proteomes" id="UP000010802"/>
    </source>
</evidence>
<keyword evidence="4 5" id="KW-0472">Membrane</keyword>
<dbReference type="PATRIC" id="fig|1209989.3.peg.961"/>
<dbReference type="PANTHER" id="PTHR35529:SF2">
    <property type="entry name" value="SPORULATION PROTEIN YTAF-RELATED"/>
    <property type="match status" value="1"/>
</dbReference>
<dbReference type="KEGG" id="tep:TepRe1_0799"/>
<evidence type="ECO:0000256" key="2">
    <source>
        <dbReference type="ARBA" id="ARBA00022692"/>
    </source>
</evidence>
<feature type="transmembrane region" description="Helical" evidence="5">
    <location>
        <begin position="190"/>
        <end position="207"/>
    </location>
</feature>
<dbReference type="KEGG" id="tae:TepiRe1_0864"/>
<feature type="transmembrane region" description="Helical" evidence="5">
    <location>
        <begin position="37"/>
        <end position="62"/>
    </location>
</feature>
<dbReference type="HOGENOM" id="CLU_094526_0_0_9"/>
<gene>
    <name evidence="6" type="ordered locus">TEPIRE1_0864</name>
</gene>
<organism evidence="6 7">
    <name type="scientific">Tepidanaerobacter acetatoxydans (strain DSM 21804 / JCM 16047 / Re1)</name>
    <dbReference type="NCBI Taxonomy" id="1209989"/>
    <lineage>
        <taxon>Bacteria</taxon>
        <taxon>Bacillati</taxon>
        <taxon>Bacillota</taxon>
        <taxon>Clostridia</taxon>
        <taxon>Thermosediminibacterales</taxon>
        <taxon>Tepidanaerobacteraceae</taxon>
        <taxon>Tepidanaerobacter</taxon>
    </lineage>
</organism>
<evidence type="ECO:0000256" key="3">
    <source>
        <dbReference type="ARBA" id="ARBA00022989"/>
    </source>
</evidence>
<feature type="transmembrane region" description="Helical" evidence="5">
    <location>
        <begin position="157"/>
        <end position="178"/>
    </location>
</feature>
<sequence>MNIFTGIILAIAVSVDGLSAGIIYGMKDIKIPWFSQLVIVAATSCAFVTAMVFGNIAIGFFYPIETKFIGSILLSILGIWSLLKTYARENSSISTKTIASFQIKPLGLVIKILREPIAADTDTSGIIDIGEALLLGAALAVDSFGAGFGAAAAGFGIIWTTTLVSIASLIFLSIGLYIGRKKLVFLNQKLTEYLPGILLLVLAFIKSS</sequence>
<evidence type="ECO:0000256" key="5">
    <source>
        <dbReference type="SAM" id="Phobius"/>
    </source>
</evidence>
<dbReference type="Proteomes" id="UP000010802">
    <property type="component" value="Chromosome"/>
</dbReference>
<dbReference type="NCBIfam" id="TIGR02840">
    <property type="entry name" value="spore_YtaF"/>
    <property type="match status" value="1"/>
</dbReference>
<dbReference type="eggNOG" id="COG1971">
    <property type="taxonomic scope" value="Bacteria"/>
</dbReference>
<reference evidence="7" key="1">
    <citation type="journal article" date="2013" name="Genome Announc.">
        <title>First genome sequence of a syntrophic acetate-oxidizing bacterium, Tepidanaerobacter acetatoxydans strain Re1.</title>
        <authorList>
            <person name="Manzoor S."/>
            <person name="Bongcam-Rudloff E."/>
            <person name="Schnurer A."/>
            <person name="Muller B."/>
        </authorList>
    </citation>
    <scope>NUCLEOTIDE SEQUENCE [LARGE SCALE GENOMIC DNA]</scope>
    <source>
        <strain evidence="7">Re1</strain>
    </source>
</reference>
<feature type="transmembrane region" description="Helical" evidence="5">
    <location>
        <begin position="6"/>
        <end position="25"/>
    </location>
</feature>